<evidence type="ECO:0000313" key="1">
    <source>
        <dbReference type="EMBL" id="JAI31170.1"/>
    </source>
</evidence>
<sequence>MSNENITVPQSNIAPTDFKYGDSDICSKRRKCNADATVDNESIAFTECTPTNISLLDFSSIDVSSDFKGGLLNSTTSTSSAQSSPISLITEEHSEKSLLITAKPSQTSKCFENTFKLLQTQLECNAKKAVSVMQSFNVDTSFLNSSISSLPSISESEEPPTHLELELEAMRRVRTLVKNKTSYNISPRFVALLCDFVSKGQHKENEKDHRENCSKDGEQDLRYHAAKNCDGKNCLRVIRTLCSQQGMHYNEFTICIVPNHVAKNISFIYLSEVKFTAYLLFKVF</sequence>
<accession>A0A0K8UXU7</accession>
<protein>
    <submittedName>
        <fullName evidence="1">Uncharacterized protein</fullName>
    </submittedName>
</protein>
<name>A0A0K8UXU7_BACLA</name>
<reference evidence="1" key="1">
    <citation type="submission" date="2015-06" db="EMBL/GenBank/DDBJ databases">
        <authorList>
            <person name="Hoefler B.C."/>
            <person name="Straight P.D."/>
        </authorList>
    </citation>
    <scope>NUCLEOTIDE SEQUENCE</scope>
</reference>
<proteinExistence type="predicted"/>
<gene>
    <name evidence="1" type="ORF">c3_g2_i9</name>
</gene>
<dbReference type="EMBL" id="GDHF01021144">
    <property type="protein sequence ID" value="JAI31170.1"/>
    <property type="molecule type" value="Transcribed_RNA"/>
</dbReference>
<dbReference type="OrthoDB" id="10067624at2759"/>
<dbReference type="AlphaFoldDB" id="A0A0K8UXU7"/>
<organism evidence="1">
    <name type="scientific">Bactrocera latifrons</name>
    <name type="common">Malaysian fruit fly</name>
    <name type="synonym">Chaetodacus latifrons</name>
    <dbReference type="NCBI Taxonomy" id="174628"/>
    <lineage>
        <taxon>Eukaryota</taxon>
        <taxon>Metazoa</taxon>
        <taxon>Ecdysozoa</taxon>
        <taxon>Arthropoda</taxon>
        <taxon>Hexapoda</taxon>
        <taxon>Insecta</taxon>
        <taxon>Pterygota</taxon>
        <taxon>Neoptera</taxon>
        <taxon>Endopterygota</taxon>
        <taxon>Diptera</taxon>
        <taxon>Brachycera</taxon>
        <taxon>Muscomorpha</taxon>
        <taxon>Tephritoidea</taxon>
        <taxon>Tephritidae</taxon>
        <taxon>Bactrocera</taxon>
        <taxon>Bactrocera</taxon>
    </lineage>
</organism>